<feature type="compositionally biased region" description="Basic and acidic residues" evidence="1">
    <location>
        <begin position="179"/>
        <end position="191"/>
    </location>
</feature>
<feature type="compositionally biased region" description="Basic and acidic residues" evidence="1">
    <location>
        <begin position="30"/>
        <end position="40"/>
    </location>
</feature>
<evidence type="ECO:0000313" key="3">
    <source>
        <dbReference type="Proteomes" id="UP000237271"/>
    </source>
</evidence>
<comment type="caution">
    <text evidence="2">The sequence shown here is derived from an EMBL/GenBank/DDBJ whole genome shotgun (WGS) entry which is preliminary data.</text>
</comment>
<dbReference type="Proteomes" id="UP000237271">
    <property type="component" value="Unassembled WGS sequence"/>
</dbReference>
<keyword evidence="3" id="KW-1185">Reference proteome</keyword>
<organism evidence="2 3">
    <name type="scientific">Phytophthora palmivora</name>
    <dbReference type="NCBI Taxonomy" id="4796"/>
    <lineage>
        <taxon>Eukaryota</taxon>
        <taxon>Sar</taxon>
        <taxon>Stramenopiles</taxon>
        <taxon>Oomycota</taxon>
        <taxon>Peronosporomycetes</taxon>
        <taxon>Peronosporales</taxon>
        <taxon>Peronosporaceae</taxon>
        <taxon>Phytophthora</taxon>
    </lineage>
</organism>
<feature type="region of interest" description="Disordered" evidence="1">
    <location>
        <begin position="1"/>
        <end position="203"/>
    </location>
</feature>
<feature type="compositionally biased region" description="Basic residues" evidence="1">
    <location>
        <begin position="122"/>
        <end position="131"/>
    </location>
</feature>
<protein>
    <submittedName>
        <fullName evidence="2">Uncharacterized protein</fullName>
    </submittedName>
</protein>
<evidence type="ECO:0000256" key="1">
    <source>
        <dbReference type="SAM" id="MobiDB-lite"/>
    </source>
</evidence>
<dbReference type="OrthoDB" id="145816at2759"/>
<feature type="compositionally biased region" description="Polar residues" evidence="1">
    <location>
        <begin position="19"/>
        <end position="28"/>
    </location>
</feature>
<evidence type="ECO:0000313" key="2">
    <source>
        <dbReference type="EMBL" id="POM71789.1"/>
    </source>
</evidence>
<dbReference type="AlphaFoldDB" id="A0A2P4Y247"/>
<dbReference type="EMBL" id="NCKW01006409">
    <property type="protein sequence ID" value="POM71789.1"/>
    <property type="molecule type" value="Genomic_DNA"/>
</dbReference>
<accession>A0A2P4Y247</accession>
<reference evidence="2 3" key="1">
    <citation type="journal article" date="2017" name="Genome Biol. Evol.">
        <title>Phytophthora megakarya and P. palmivora, closely related causal agents of cacao black pod rot, underwent increases in genome sizes and gene numbers by different mechanisms.</title>
        <authorList>
            <person name="Ali S.S."/>
            <person name="Shao J."/>
            <person name="Lary D.J."/>
            <person name="Kronmiller B."/>
            <person name="Shen D."/>
            <person name="Strem M.D."/>
            <person name="Amoako-Attah I."/>
            <person name="Akrofi A.Y."/>
            <person name="Begoude B.A."/>
            <person name="Ten Hoopen G.M."/>
            <person name="Coulibaly K."/>
            <person name="Kebe B.I."/>
            <person name="Melnick R.L."/>
            <person name="Guiltinan M.J."/>
            <person name="Tyler B.M."/>
            <person name="Meinhardt L.W."/>
            <person name="Bailey B.A."/>
        </authorList>
    </citation>
    <scope>NUCLEOTIDE SEQUENCE [LARGE SCALE GENOMIC DNA]</scope>
    <source>
        <strain evidence="3">sbr112.9</strain>
    </source>
</reference>
<sequence>MVPVPGSVGDSGFRRESQKNVQGTSNIGSRIDDDAAEPKSPDQQSVRMNSADGREGDLDPDPDLEDKPLSPQVPAGTPADLNASRYPSTKQGKVKAERFRFVGSQVVPPQYPPKDHPISRSEKKKPKKKLTQIKMKDPDVDDEDQSGSKLRSRSGQGWSDEDLENCSIAKNSVPAARSCDADLEAKTDWGPKRTRSSPNQEHQ</sequence>
<gene>
    <name evidence="2" type="ORF">PHPALM_11587</name>
</gene>
<name>A0A2P4Y247_9STRA</name>
<proteinExistence type="predicted"/>
<feature type="compositionally biased region" description="Polar residues" evidence="1">
    <location>
        <begin position="147"/>
        <end position="157"/>
    </location>
</feature>